<accession>A0ABW8SS63</accession>
<dbReference type="InterPro" id="IPR018540">
    <property type="entry name" value="Spo0E-like"/>
</dbReference>
<dbReference type="InterPro" id="IPR037208">
    <property type="entry name" value="Spo0E-like_sf"/>
</dbReference>
<protein>
    <submittedName>
        <fullName evidence="1">Spo0E family sporulation regulatory protein-aspartic acid phosphatase</fullName>
    </submittedName>
</protein>
<proteinExistence type="predicted"/>
<keyword evidence="2" id="KW-1185">Reference proteome</keyword>
<evidence type="ECO:0000313" key="1">
    <source>
        <dbReference type="EMBL" id="MFL0198656.1"/>
    </source>
</evidence>
<organism evidence="1 2">
    <name type="scientific">Candidatus Clostridium eludens</name>
    <dbReference type="NCBI Taxonomy" id="3381663"/>
    <lineage>
        <taxon>Bacteria</taxon>
        <taxon>Bacillati</taxon>
        <taxon>Bacillota</taxon>
        <taxon>Clostridia</taxon>
        <taxon>Eubacteriales</taxon>
        <taxon>Clostridiaceae</taxon>
        <taxon>Clostridium</taxon>
    </lineage>
</organism>
<evidence type="ECO:0000313" key="2">
    <source>
        <dbReference type="Proteomes" id="UP001623660"/>
    </source>
</evidence>
<dbReference type="SUPFAM" id="SSF140500">
    <property type="entry name" value="BAS1536-like"/>
    <property type="match status" value="1"/>
</dbReference>
<name>A0ABW8SS63_9CLOT</name>
<comment type="caution">
    <text evidence="1">The sequence shown here is derived from an EMBL/GenBank/DDBJ whole genome shotgun (WGS) entry which is preliminary data.</text>
</comment>
<dbReference type="InterPro" id="IPR036638">
    <property type="entry name" value="HLH_DNA-bd_sf"/>
</dbReference>
<dbReference type="Pfam" id="PF09388">
    <property type="entry name" value="SpoOE-like"/>
    <property type="match status" value="1"/>
</dbReference>
<dbReference type="Gene3D" id="4.10.280.10">
    <property type="entry name" value="Helix-loop-helix DNA-binding domain"/>
    <property type="match status" value="1"/>
</dbReference>
<dbReference type="EMBL" id="JBJHZX010000076">
    <property type="protein sequence ID" value="MFL0198656.1"/>
    <property type="molecule type" value="Genomic_DNA"/>
</dbReference>
<sequence>MKKVLEKVRDKLNFMLDSDKFTNEEILAVSQELDRLIVAYYELNLSNLPKNLPKL</sequence>
<reference evidence="1 2" key="1">
    <citation type="submission" date="2024-11" db="EMBL/GenBank/DDBJ databases">
        <authorList>
            <person name="Heng Y.C."/>
            <person name="Lim A.C.H."/>
            <person name="Lee J.K.Y."/>
            <person name="Kittelmann S."/>
        </authorList>
    </citation>
    <scope>NUCLEOTIDE SEQUENCE [LARGE SCALE GENOMIC DNA]</scope>
    <source>
        <strain evidence="1 2">WILCCON 0269</strain>
    </source>
</reference>
<dbReference type="Proteomes" id="UP001623660">
    <property type="component" value="Unassembled WGS sequence"/>
</dbReference>
<gene>
    <name evidence="1" type="ORF">ACJDU8_24325</name>
</gene>
<dbReference type="RefSeq" id="WP_406794766.1">
    <property type="nucleotide sequence ID" value="NZ_JBJHZX010000076.1"/>
</dbReference>